<feature type="domain" description="Methyl-accepting transducer" evidence="5">
    <location>
        <begin position="714"/>
        <end position="943"/>
    </location>
</feature>
<dbReference type="SMART" id="SM00283">
    <property type="entry name" value="MA"/>
    <property type="match status" value="1"/>
</dbReference>
<feature type="transmembrane region" description="Helical" evidence="4">
    <location>
        <begin position="51"/>
        <end position="72"/>
    </location>
</feature>
<evidence type="ECO:0000313" key="8">
    <source>
        <dbReference type="Proteomes" id="UP000032431"/>
    </source>
</evidence>
<protein>
    <submittedName>
        <fullName evidence="7">Methyl-accepting chemotaxis sensory transducer</fullName>
    </submittedName>
</protein>
<dbReference type="SUPFAM" id="SSF58104">
    <property type="entry name" value="Methyl-accepting chemotaxis protein (MCP) signaling domain"/>
    <property type="match status" value="1"/>
</dbReference>
<feature type="domain" description="HAMP" evidence="6">
    <location>
        <begin position="248"/>
        <end position="300"/>
    </location>
</feature>
<dbReference type="Gene3D" id="1.20.120.1530">
    <property type="match status" value="2"/>
</dbReference>
<dbReference type="GO" id="GO:0006935">
    <property type="term" value="P:chemotaxis"/>
    <property type="evidence" value="ECO:0007669"/>
    <property type="project" value="UniProtKB-KW"/>
</dbReference>
<dbReference type="InterPro" id="IPR051310">
    <property type="entry name" value="MCP_chemotaxis"/>
</dbReference>
<dbReference type="CDD" id="cd06225">
    <property type="entry name" value="HAMP"/>
    <property type="match status" value="1"/>
</dbReference>
<evidence type="ECO:0000256" key="3">
    <source>
        <dbReference type="PROSITE-ProRule" id="PRU00284"/>
    </source>
</evidence>
<dbReference type="AlphaFoldDB" id="A0A078KTM0"/>
<dbReference type="PROSITE" id="PS50111">
    <property type="entry name" value="CHEMOTAXIS_TRANSDUC_2"/>
    <property type="match status" value="1"/>
</dbReference>
<dbReference type="Pfam" id="PF18947">
    <property type="entry name" value="HAMP_2"/>
    <property type="match status" value="4"/>
</dbReference>
<keyword evidence="4" id="KW-0472">Membrane</keyword>
<evidence type="ECO:0000256" key="1">
    <source>
        <dbReference type="ARBA" id="ARBA00022500"/>
    </source>
</evidence>
<evidence type="ECO:0000259" key="6">
    <source>
        <dbReference type="PROSITE" id="PS50885"/>
    </source>
</evidence>
<dbReference type="InterPro" id="IPR004089">
    <property type="entry name" value="MCPsignal_dom"/>
</dbReference>
<accession>A0A078KTM0</accession>
<evidence type="ECO:0000256" key="4">
    <source>
        <dbReference type="SAM" id="Phobius"/>
    </source>
</evidence>
<dbReference type="HOGENOM" id="CLU_000445_107_20_9"/>
<dbReference type="Pfam" id="PF12729">
    <property type="entry name" value="4HB_MCP_1"/>
    <property type="match status" value="1"/>
</dbReference>
<dbReference type="Gene3D" id="1.10.287.950">
    <property type="entry name" value="Methyl-accepting chemotaxis protein"/>
    <property type="match status" value="1"/>
</dbReference>
<sequence length="963" mass="104851">MKLKFPKIKKIRQKVNTEVSGNQNKHGKFGKKMLHFNLRQKYAGMSIYRKLSISFLAVALISNLLVGLVGLYNINRTNAMAQEMYKKDLMPLTPLYRIQTTFLSMKSLVNAKNFDELSINRSEVFRLQNSLNQDLSQYSKTITNAAEKKQLASLVDDITNLTYNLSSVFTALQTDDEDRAFQLLNGDIAKTYEHFDSAINKIFQDKTKEAEQRNQQSNKNYIVALATMSGITVLMIILATIIGRLNARLISKPINHLVKSAEAISEGNLDVIIDKGKGDEISVLANAFEKIVVSLNLLKKEIGALIDDAVEGNLSTRADVSKHKGAYGDIIGGVNKLLDTIVVPLNTAADYIDKISSGDLPEKITEDFKGDFNRIKINLNTCIDSIRALIEDANMLSDAAVKGNLSVRADVSRHNGDYAKIIEGVNNTLDSITEPLSTAARYIDDISRGDIPDSITDDFKGDFNLIKNSLNTCINSIKALIEDANMLSEAAVEGDLSVRADASRHQGDFRKIIEGVNSTLESVVTPLRNAEDCVTKISRGNIPPLLTNEVKGEYKVFQDSLNTCITAVNQLVEDAEMLSEAAERGDLSARADSERHQGNFKKIINGVNNMLESVAEPVTEAQSVLEELAKGNLSVRVTGDYKGDLVTIKESINSTVDAWSRYIDEISTVLSRMSEGDLDVEIKSEFLGDFAAIKDSINNIIESFNDAIREILTAAEEINISSKQVSEGSQSLSAGAAEQAASIEQLTASISEIAKKTRENALSATKADKIASDVKNDVVTGTAKMGQMVQSVNNISESASNISKIIKVIEDIAFQTNILALNAAIEAARAGTNGKGFAVVAEEVRNLAARSSNAAKETTQLIEMSIEKATEGETIANDTSEAFDKIEKGVGETAKIIDQIAQSSNEQATGIAQINKGIDQVSKIVQTNSATAEESAAASEELFGQAENLRKLVARFKLKGQEN</sequence>
<dbReference type="PANTHER" id="PTHR43531">
    <property type="entry name" value="PROTEIN ICFG"/>
    <property type="match status" value="1"/>
</dbReference>
<dbReference type="GO" id="GO:0005886">
    <property type="term" value="C:plasma membrane"/>
    <property type="evidence" value="ECO:0007669"/>
    <property type="project" value="TreeGrafter"/>
</dbReference>
<dbReference type="FunFam" id="1.10.287.950:FF:000001">
    <property type="entry name" value="Methyl-accepting chemotaxis sensory transducer"/>
    <property type="match status" value="1"/>
</dbReference>
<dbReference type="EMBL" id="LM995447">
    <property type="protein sequence ID" value="CDZ24515.1"/>
    <property type="molecule type" value="Genomic_DNA"/>
</dbReference>
<dbReference type="PROSITE" id="PS50885">
    <property type="entry name" value="HAMP"/>
    <property type="match status" value="5"/>
</dbReference>
<evidence type="ECO:0000256" key="2">
    <source>
        <dbReference type="ARBA" id="ARBA00029447"/>
    </source>
</evidence>
<dbReference type="STRING" id="29343.CCDG5_1401"/>
<dbReference type="GO" id="GO:0004888">
    <property type="term" value="F:transmembrane signaling receptor activity"/>
    <property type="evidence" value="ECO:0007669"/>
    <property type="project" value="TreeGrafter"/>
</dbReference>
<reference evidence="8" key="1">
    <citation type="submission" date="2014-07" db="EMBL/GenBank/DDBJ databases">
        <authorList>
            <person name="Wibberg D."/>
        </authorList>
    </citation>
    <scope>NUCLEOTIDE SEQUENCE [LARGE SCALE GENOMIC DNA]</scope>
    <source>
        <strain evidence="8">DG5</strain>
    </source>
</reference>
<dbReference type="KEGG" id="ccel:CCDG5_1401"/>
<feature type="transmembrane region" description="Helical" evidence="4">
    <location>
        <begin position="221"/>
        <end position="242"/>
    </location>
</feature>
<name>A0A078KTM0_9FIRM</name>
<feature type="domain" description="HAMP" evidence="6">
    <location>
        <begin position="665"/>
        <end position="709"/>
    </location>
</feature>
<dbReference type="InterPro" id="IPR003660">
    <property type="entry name" value="HAMP_dom"/>
</dbReference>
<dbReference type="SMART" id="SM00304">
    <property type="entry name" value="HAMP"/>
    <property type="match status" value="6"/>
</dbReference>
<evidence type="ECO:0000259" key="5">
    <source>
        <dbReference type="PROSITE" id="PS50111"/>
    </source>
</evidence>
<feature type="domain" description="HAMP" evidence="6">
    <location>
        <begin position="339"/>
        <end position="391"/>
    </location>
</feature>
<proteinExistence type="inferred from homology"/>
<keyword evidence="4" id="KW-1133">Transmembrane helix</keyword>
<dbReference type="Pfam" id="PF00672">
    <property type="entry name" value="HAMP"/>
    <property type="match status" value="1"/>
</dbReference>
<dbReference type="SUPFAM" id="SSF158472">
    <property type="entry name" value="HAMP domain-like"/>
    <property type="match status" value="1"/>
</dbReference>
<dbReference type="Pfam" id="PF00015">
    <property type="entry name" value="MCPsignal"/>
    <property type="match status" value="1"/>
</dbReference>
<keyword evidence="3" id="KW-0807">Transducer</keyword>
<dbReference type="CDD" id="cd11386">
    <property type="entry name" value="MCP_signal"/>
    <property type="match status" value="1"/>
</dbReference>
<organism evidence="7 8">
    <name type="scientific">[Clostridium] cellulosi</name>
    <dbReference type="NCBI Taxonomy" id="29343"/>
    <lineage>
        <taxon>Bacteria</taxon>
        <taxon>Bacillati</taxon>
        <taxon>Bacillota</taxon>
        <taxon>Clostridia</taxon>
        <taxon>Eubacteriales</taxon>
        <taxon>Oscillospiraceae</taxon>
        <taxon>Oscillospiraceae incertae sedis</taxon>
    </lineage>
</organism>
<keyword evidence="4" id="KW-0812">Transmembrane</keyword>
<dbReference type="PATRIC" id="fig|29343.3.peg.1476"/>
<dbReference type="PANTHER" id="PTHR43531:SF11">
    <property type="entry name" value="METHYL-ACCEPTING CHEMOTAXIS PROTEIN 3"/>
    <property type="match status" value="1"/>
</dbReference>
<comment type="similarity">
    <text evidence="2">Belongs to the methyl-accepting chemotaxis (MCP) protein family.</text>
</comment>
<evidence type="ECO:0000313" key="7">
    <source>
        <dbReference type="EMBL" id="CDZ24515.1"/>
    </source>
</evidence>
<keyword evidence="8" id="KW-1185">Reference proteome</keyword>
<dbReference type="GO" id="GO:0007165">
    <property type="term" value="P:signal transduction"/>
    <property type="evidence" value="ECO:0007669"/>
    <property type="project" value="UniProtKB-KW"/>
</dbReference>
<dbReference type="Gene3D" id="6.10.340.10">
    <property type="match status" value="1"/>
</dbReference>
<feature type="domain" description="HAMP" evidence="6">
    <location>
        <begin position="612"/>
        <end position="664"/>
    </location>
</feature>
<dbReference type="InterPro" id="IPR024478">
    <property type="entry name" value="HlyB_4HB_MCP"/>
</dbReference>
<dbReference type="OrthoDB" id="1862723at2"/>
<dbReference type="Proteomes" id="UP000032431">
    <property type="component" value="Chromosome I"/>
</dbReference>
<keyword evidence="1" id="KW-0145">Chemotaxis</keyword>
<gene>
    <name evidence="7" type="ORF">CCDG5_1401</name>
</gene>
<feature type="domain" description="HAMP" evidence="6">
    <location>
        <begin position="430"/>
        <end position="482"/>
    </location>
</feature>